<keyword evidence="1" id="KW-0863">Zinc-finger</keyword>
<accession>A0A8S5M3I5</accession>
<keyword evidence="1" id="KW-0479">Metal-binding</keyword>
<name>A0A8S5M3I5_9CAUD</name>
<evidence type="ECO:0000313" key="1">
    <source>
        <dbReference type="EMBL" id="DAD76639.1"/>
    </source>
</evidence>
<sequence>MLSQETTKYPCDICSYCYQYIMPVIELSYV</sequence>
<reference evidence="1" key="1">
    <citation type="journal article" date="2021" name="Proc. Natl. Acad. Sci. U.S.A.">
        <title>A Catalog of Tens of Thousands of Viruses from Human Metagenomes Reveals Hidden Associations with Chronic Diseases.</title>
        <authorList>
            <person name="Tisza M.J."/>
            <person name="Buck C.B."/>
        </authorList>
    </citation>
    <scope>NUCLEOTIDE SEQUENCE</scope>
    <source>
        <strain evidence="1">CtOVO10</strain>
    </source>
</reference>
<organism evidence="1">
    <name type="scientific">Siphoviridae sp. ctOVO10</name>
    <dbReference type="NCBI Taxonomy" id="2826311"/>
    <lineage>
        <taxon>Viruses</taxon>
        <taxon>Duplodnaviria</taxon>
        <taxon>Heunggongvirae</taxon>
        <taxon>Uroviricota</taxon>
        <taxon>Caudoviricetes</taxon>
    </lineage>
</organism>
<dbReference type="EMBL" id="BK014806">
    <property type="protein sequence ID" value="DAD76639.1"/>
    <property type="molecule type" value="Genomic_DNA"/>
</dbReference>
<protein>
    <submittedName>
        <fullName evidence="1">C2H2 type zinc-finger protein</fullName>
    </submittedName>
</protein>
<dbReference type="GO" id="GO:0008270">
    <property type="term" value="F:zinc ion binding"/>
    <property type="evidence" value="ECO:0007669"/>
    <property type="project" value="UniProtKB-KW"/>
</dbReference>
<keyword evidence="1" id="KW-0862">Zinc</keyword>
<proteinExistence type="predicted"/>